<feature type="transmembrane region" description="Helical" evidence="7">
    <location>
        <begin position="187"/>
        <end position="206"/>
    </location>
</feature>
<evidence type="ECO:0000256" key="4">
    <source>
        <dbReference type="ARBA" id="ARBA00023136"/>
    </source>
</evidence>
<dbReference type="PROSITE" id="PS50922">
    <property type="entry name" value="TLC"/>
    <property type="match status" value="1"/>
</dbReference>
<dbReference type="Pfam" id="PF03798">
    <property type="entry name" value="TRAM_LAG1_CLN8"/>
    <property type="match status" value="1"/>
</dbReference>
<keyword evidence="2 5" id="KW-0812">Transmembrane</keyword>
<dbReference type="InterPro" id="IPR050846">
    <property type="entry name" value="TLCD"/>
</dbReference>
<dbReference type="InterPro" id="IPR006634">
    <property type="entry name" value="TLC-dom"/>
</dbReference>
<comment type="subcellular location">
    <subcellularLocation>
        <location evidence="1">Membrane</location>
        <topology evidence="1">Multi-pass membrane protein</topology>
    </subcellularLocation>
</comment>
<dbReference type="AlphaFoldDB" id="A0A8S4AZH5"/>
<keyword evidence="4 5" id="KW-0472">Membrane</keyword>
<evidence type="ECO:0000313" key="10">
    <source>
        <dbReference type="Proteomes" id="UP000677803"/>
    </source>
</evidence>
<dbReference type="GO" id="GO:0055088">
    <property type="term" value="P:lipid homeostasis"/>
    <property type="evidence" value="ECO:0007669"/>
    <property type="project" value="TreeGrafter"/>
</dbReference>
<dbReference type="PANTHER" id="PTHR13439">
    <property type="entry name" value="CT120 PROTEIN"/>
    <property type="match status" value="1"/>
</dbReference>
<feature type="transmembrane region" description="Helical" evidence="7">
    <location>
        <begin position="289"/>
        <end position="307"/>
    </location>
</feature>
<proteinExistence type="predicted"/>
<feature type="transmembrane region" description="Helical" evidence="7">
    <location>
        <begin position="413"/>
        <end position="432"/>
    </location>
</feature>
<feature type="transmembrane region" description="Helical" evidence="7">
    <location>
        <begin position="370"/>
        <end position="393"/>
    </location>
</feature>
<comment type="caution">
    <text evidence="9">The sequence shown here is derived from an EMBL/GenBank/DDBJ whole genome shotgun (WGS) entry which is preliminary data.</text>
</comment>
<dbReference type="GO" id="GO:0005783">
    <property type="term" value="C:endoplasmic reticulum"/>
    <property type="evidence" value="ECO:0007669"/>
    <property type="project" value="TreeGrafter"/>
</dbReference>
<reference evidence="9" key="1">
    <citation type="submission" date="2021-05" db="EMBL/GenBank/DDBJ databases">
        <authorList>
            <person name="Tigano A."/>
        </authorList>
    </citation>
    <scope>NUCLEOTIDE SEQUENCE</scope>
</reference>
<evidence type="ECO:0000256" key="1">
    <source>
        <dbReference type="ARBA" id="ARBA00004141"/>
    </source>
</evidence>
<name>A0A8S4AZH5_9TELE</name>
<evidence type="ECO:0000259" key="8">
    <source>
        <dbReference type="PROSITE" id="PS50922"/>
    </source>
</evidence>
<evidence type="ECO:0000256" key="2">
    <source>
        <dbReference type="ARBA" id="ARBA00022692"/>
    </source>
</evidence>
<dbReference type="PANTHER" id="PTHR13439:SF49">
    <property type="entry name" value="TLC DOMAIN-CONTAINING PROTEIN 4-B"/>
    <property type="match status" value="1"/>
</dbReference>
<dbReference type="SMART" id="SM00724">
    <property type="entry name" value="TLC"/>
    <property type="match status" value="1"/>
</dbReference>
<feature type="transmembrane region" description="Helical" evidence="7">
    <location>
        <begin position="147"/>
        <end position="166"/>
    </location>
</feature>
<accession>A0A8S4AZH5</accession>
<evidence type="ECO:0000256" key="5">
    <source>
        <dbReference type="PROSITE-ProRule" id="PRU00205"/>
    </source>
</evidence>
<gene>
    <name evidence="9" type="ORF">MMEN_LOCUS8433</name>
</gene>
<dbReference type="OrthoDB" id="10266980at2759"/>
<evidence type="ECO:0000256" key="7">
    <source>
        <dbReference type="SAM" id="Phobius"/>
    </source>
</evidence>
<keyword evidence="3 7" id="KW-1133">Transmembrane helix</keyword>
<organism evidence="9 10">
    <name type="scientific">Menidia menidia</name>
    <name type="common">Atlantic silverside</name>
    <dbReference type="NCBI Taxonomy" id="238744"/>
    <lineage>
        <taxon>Eukaryota</taxon>
        <taxon>Metazoa</taxon>
        <taxon>Chordata</taxon>
        <taxon>Craniata</taxon>
        <taxon>Vertebrata</taxon>
        <taxon>Euteleostomi</taxon>
        <taxon>Actinopterygii</taxon>
        <taxon>Neopterygii</taxon>
        <taxon>Teleostei</taxon>
        <taxon>Neoteleostei</taxon>
        <taxon>Acanthomorphata</taxon>
        <taxon>Ovalentaria</taxon>
        <taxon>Atherinomorphae</taxon>
        <taxon>Atheriniformes</taxon>
        <taxon>Atherinopsidae</taxon>
        <taxon>Menidiinae</taxon>
        <taxon>Menidia</taxon>
    </lineage>
</organism>
<feature type="compositionally biased region" description="Basic and acidic residues" evidence="6">
    <location>
        <begin position="462"/>
        <end position="472"/>
    </location>
</feature>
<feature type="transmembrane region" description="Helical" evidence="7">
    <location>
        <begin position="250"/>
        <end position="269"/>
    </location>
</feature>
<protein>
    <submittedName>
        <fullName evidence="9">(Atlantic silverside) hypothetical protein</fullName>
    </submittedName>
</protein>
<keyword evidence="10" id="KW-1185">Reference proteome</keyword>
<dbReference type="Proteomes" id="UP000677803">
    <property type="component" value="Unassembled WGS sequence"/>
</dbReference>
<dbReference type="GO" id="GO:0016020">
    <property type="term" value="C:membrane"/>
    <property type="evidence" value="ECO:0007669"/>
    <property type="project" value="UniProtKB-SubCell"/>
</dbReference>
<sequence length="472" mass="52890">MARNSNPCSYNPPATLMFSVRAKLQADMMRQLAVPTAKMDEMGSLAFAKRRGLDIGKHAVFRRNGRKKLTSNTKDNTNDLRGGVCTWGWVRADVTALLLTVSAKIEPTDLLANVKLRRKWRRTPAEREFIRRHRPMRRVAVMETRELTVLAGSFVGFQFLFSVASPRLSSAVAPGYKRLPTTKHTELVSTVHALVVGLFCLYILWFDDEVNANPVCFVGFQFLFSVASPRLSSAVAPGYKRLPTTKHTELVSTVHALVVGLFCLYILWFDDEVNANPVWGDPGLVKLNVAITCGYLLYDLVLLACNWSTMGDSFFVCHHLAALYAYGYVLTRGVLPYFANFRLISELSTPFVNQRWFFEALKFPRSHRLVVLNGVAMAVVFFLVRIAVMPSYWVSVFATFGTPEFERLGTGAQVAWITSCIALDILNTIWMYKIARGCYKVMTGRGGRRPKEGGEAPPAPASDKKHANNHTD</sequence>
<evidence type="ECO:0000256" key="6">
    <source>
        <dbReference type="SAM" id="MobiDB-lite"/>
    </source>
</evidence>
<dbReference type="EMBL" id="CAJRST010008890">
    <property type="protein sequence ID" value="CAG5897375.1"/>
    <property type="molecule type" value="Genomic_DNA"/>
</dbReference>
<evidence type="ECO:0000256" key="3">
    <source>
        <dbReference type="ARBA" id="ARBA00022989"/>
    </source>
</evidence>
<feature type="region of interest" description="Disordered" evidence="6">
    <location>
        <begin position="446"/>
        <end position="472"/>
    </location>
</feature>
<feature type="domain" description="TLC" evidence="8">
    <location>
        <begin position="241"/>
        <end position="443"/>
    </location>
</feature>
<evidence type="ECO:0000313" key="9">
    <source>
        <dbReference type="EMBL" id="CAG5897375.1"/>
    </source>
</evidence>